<proteinExistence type="predicted"/>
<gene>
    <name evidence="2" type="ORF">QR685DRAFT_595667</name>
</gene>
<accession>A0ABR3DN25</accession>
<sequence>MLTSILPRNYRVSMDRATRPMHAVGGSGSGTERFNGVHDYFHATNNTIRQASSIISCGQPYLPPSGGVRHNLLFSDRALKPLTTQGSADGGGPNNQKKSGVKSRL</sequence>
<comment type="caution">
    <text evidence="2">The sequence shown here is derived from an EMBL/GenBank/DDBJ whole genome shotgun (WGS) entry which is preliminary data.</text>
</comment>
<evidence type="ECO:0000313" key="3">
    <source>
        <dbReference type="Proteomes" id="UP001451303"/>
    </source>
</evidence>
<keyword evidence="3" id="KW-1185">Reference proteome</keyword>
<dbReference type="EMBL" id="JAVLET010000002">
    <property type="protein sequence ID" value="KAL0474061.1"/>
    <property type="molecule type" value="Genomic_DNA"/>
</dbReference>
<feature type="region of interest" description="Disordered" evidence="1">
    <location>
        <begin position="79"/>
        <end position="105"/>
    </location>
</feature>
<evidence type="ECO:0000256" key="1">
    <source>
        <dbReference type="SAM" id="MobiDB-lite"/>
    </source>
</evidence>
<reference evidence="2 3" key="1">
    <citation type="submission" date="2023-09" db="EMBL/GenBank/DDBJ databases">
        <title>Multi-omics analysis of a traditional fermented food reveals byproduct-associated fungal strains for waste-to-food upcycling.</title>
        <authorList>
            <consortium name="Lawrence Berkeley National Laboratory"/>
            <person name="Rekdal V.M."/>
            <person name="Villalobos-Escobedo J.M."/>
            <person name="Rodriguez-Valeron N."/>
            <person name="Garcia M.O."/>
            <person name="Vasquez D.P."/>
            <person name="Damayanti I."/>
            <person name="Sorensen P.M."/>
            <person name="Baidoo E.E."/>
            <person name="De Carvalho A.C."/>
            <person name="Riley R."/>
            <person name="Lipzen A."/>
            <person name="He G."/>
            <person name="Yan M."/>
            <person name="Haridas S."/>
            <person name="Daum C."/>
            <person name="Yoshinaga Y."/>
            <person name="Ng V."/>
            <person name="Grigoriev I.V."/>
            <person name="Munk R."/>
            <person name="Nuraida L."/>
            <person name="Wijaya C.H."/>
            <person name="Morales P.-C."/>
            <person name="Keasling J.D."/>
        </authorList>
    </citation>
    <scope>NUCLEOTIDE SEQUENCE [LARGE SCALE GENOMIC DNA]</scope>
    <source>
        <strain evidence="2 3">FGSC 2613</strain>
    </source>
</reference>
<protein>
    <submittedName>
        <fullName evidence="2">Uncharacterized protein</fullName>
    </submittedName>
</protein>
<organism evidence="2 3">
    <name type="scientific">Neurospora intermedia</name>
    <dbReference type="NCBI Taxonomy" id="5142"/>
    <lineage>
        <taxon>Eukaryota</taxon>
        <taxon>Fungi</taxon>
        <taxon>Dikarya</taxon>
        <taxon>Ascomycota</taxon>
        <taxon>Pezizomycotina</taxon>
        <taxon>Sordariomycetes</taxon>
        <taxon>Sordariomycetidae</taxon>
        <taxon>Sordariales</taxon>
        <taxon>Sordariaceae</taxon>
        <taxon>Neurospora</taxon>
    </lineage>
</organism>
<evidence type="ECO:0000313" key="2">
    <source>
        <dbReference type="EMBL" id="KAL0474061.1"/>
    </source>
</evidence>
<name>A0ABR3DN25_NEUIN</name>
<dbReference type="Proteomes" id="UP001451303">
    <property type="component" value="Unassembled WGS sequence"/>
</dbReference>